<name>A0A9X1FXX6_9RHOB</name>
<dbReference type="EMBL" id="JAHXDN010000004">
    <property type="protein sequence ID" value="MBW4709060.1"/>
    <property type="molecule type" value="Genomic_DNA"/>
</dbReference>
<keyword evidence="2" id="KW-0238">DNA-binding</keyword>
<keyword evidence="1" id="KW-0805">Transcription regulation</keyword>
<gene>
    <name evidence="5" type="ORF">KX928_14815</name>
</gene>
<evidence type="ECO:0000313" key="6">
    <source>
        <dbReference type="Proteomes" id="UP001138661"/>
    </source>
</evidence>
<dbReference type="PANTHER" id="PTHR46796:SF12">
    <property type="entry name" value="HTH-TYPE DNA-BINDING TRANSCRIPTIONAL ACTIVATOR EUTR"/>
    <property type="match status" value="1"/>
</dbReference>
<dbReference type="Pfam" id="PF14525">
    <property type="entry name" value="AraC_binding_2"/>
    <property type="match status" value="1"/>
</dbReference>
<organism evidence="5 6">
    <name type="scientific">Roseobacter insulae</name>
    <dbReference type="NCBI Taxonomy" id="2859783"/>
    <lineage>
        <taxon>Bacteria</taxon>
        <taxon>Pseudomonadati</taxon>
        <taxon>Pseudomonadota</taxon>
        <taxon>Alphaproteobacteria</taxon>
        <taxon>Rhodobacterales</taxon>
        <taxon>Roseobacteraceae</taxon>
        <taxon>Roseobacter</taxon>
    </lineage>
</organism>
<protein>
    <submittedName>
        <fullName evidence="5">AraC family transcriptional regulator</fullName>
    </submittedName>
</protein>
<dbReference type="GO" id="GO:0043565">
    <property type="term" value="F:sequence-specific DNA binding"/>
    <property type="evidence" value="ECO:0007669"/>
    <property type="project" value="InterPro"/>
</dbReference>
<evidence type="ECO:0000256" key="2">
    <source>
        <dbReference type="ARBA" id="ARBA00023125"/>
    </source>
</evidence>
<dbReference type="GO" id="GO:0003700">
    <property type="term" value="F:DNA-binding transcription factor activity"/>
    <property type="evidence" value="ECO:0007669"/>
    <property type="project" value="InterPro"/>
</dbReference>
<keyword evidence="3" id="KW-0804">Transcription</keyword>
<proteinExistence type="predicted"/>
<evidence type="ECO:0000256" key="1">
    <source>
        <dbReference type="ARBA" id="ARBA00023015"/>
    </source>
</evidence>
<evidence type="ECO:0000259" key="4">
    <source>
        <dbReference type="PROSITE" id="PS01124"/>
    </source>
</evidence>
<dbReference type="Pfam" id="PF12833">
    <property type="entry name" value="HTH_18"/>
    <property type="match status" value="1"/>
</dbReference>
<reference evidence="5" key="1">
    <citation type="submission" date="2021-07" db="EMBL/GenBank/DDBJ databases">
        <title>Roseobacter insulae sp. nov., isolated from a tidal flat.</title>
        <authorList>
            <person name="Park S."/>
            <person name="Yoon J.-H."/>
        </authorList>
    </citation>
    <scope>NUCLEOTIDE SEQUENCE</scope>
    <source>
        <strain evidence="5">YSTF-M11</strain>
    </source>
</reference>
<evidence type="ECO:0000313" key="5">
    <source>
        <dbReference type="EMBL" id="MBW4709060.1"/>
    </source>
</evidence>
<dbReference type="SMART" id="SM00342">
    <property type="entry name" value="HTH_ARAC"/>
    <property type="match status" value="1"/>
</dbReference>
<dbReference type="Proteomes" id="UP001138661">
    <property type="component" value="Unassembled WGS sequence"/>
</dbReference>
<evidence type="ECO:0000256" key="3">
    <source>
        <dbReference type="ARBA" id="ARBA00023163"/>
    </source>
</evidence>
<dbReference type="PROSITE" id="PS00041">
    <property type="entry name" value="HTH_ARAC_FAMILY_1"/>
    <property type="match status" value="1"/>
</dbReference>
<dbReference type="InterPro" id="IPR050204">
    <property type="entry name" value="AraC_XylS_family_regulators"/>
</dbReference>
<dbReference type="PROSITE" id="PS01124">
    <property type="entry name" value="HTH_ARAC_FAMILY_2"/>
    <property type="match status" value="1"/>
</dbReference>
<sequence>MDRRETPLAVQHNHVAGENVSVNYLHYGADVTIDPGMLGSFYLLQIPLSGKALIHHRGDVVAAGSDKATLLNPDRETRMHWRGDCQKLLLQVSREHLNAVATGLIGAPLPGPIRFDTEVDLTTPNGSELKRMVVSCARAIDAGDLFQGLSAASDMRVETDLALALLTLQANNVSHIIDRSDGGATPRGLRLAVEYIHGNLTEPLSLQQIATHAQMNVRTLQKGFRRRFGVTPMQFVRNARLDAAHYQLTSRRDPPTVTTVAFGNGFSHLGRFSRDYKARFGRLPSKMH</sequence>
<dbReference type="AlphaFoldDB" id="A0A9X1FXX6"/>
<dbReference type="InterPro" id="IPR035418">
    <property type="entry name" value="AraC-bd_2"/>
</dbReference>
<dbReference type="InterPro" id="IPR018062">
    <property type="entry name" value="HTH_AraC-typ_CS"/>
</dbReference>
<dbReference type="InterPro" id="IPR018060">
    <property type="entry name" value="HTH_AraC"/>
</dbReference>
<dbReference type="PANTHER" id="PTHR46796">
    <property type="entry name" value="HTH-TYPE TRANSCRIPTIONAL ACTIVATOR RHAS-RELATED"/>
    <property type="match status" value="1"/>
</dbReference>
<comment type="caution">
    <text evidence="5">The sequence shown here is derived from an EMBL/GenBank/DDBJ whole genome shotgun (WGS) entry which is preliminary data.</text>
</comment>
<accession>A0A9X1FXX6</accession>
<keyword evidence="6" id="KW-1185">Reference proteome</keyword>
<feature type="domain" description="HTH araC/xylS-type" evidence="4">
    <location>
        <begin position="190"/>
        <end position="288"/>
    </location>
</feature>